<dbReference type="GO" id="GO:0008270">
    <property type="term" value="F:zinc ion binding"/>
    <property type="evidence" value="ECO:0007669"/>
    <property type="project" value="InterPro"/>
</dbReference>
<sequence>MKAICWHGHGDVRYETAPDPSIEDPRDAIIRVTRTAICGSDLHLLDGYMPTMKSGDVLGHEFMGEVVEIGSGVTKLKKGDRVIVPFAIACGECFFCQKTLFSLCDRSNRNAEIAAKVMGYSPSGLFGYSHMLGGFPGGQAEYVRVPYADVGPLKIPESLTDEQVLFLTDIFPTGYMAAENCEMEKGDTVAVWGCGPVGQFAIQSAWMFGAGRVIAIDHVPERLELARTWGKAEVIDFTKQDVFDTLNEMTKGRGPDRCIDSVGAEAHGTGSFDAVIDKAKAAVKLATDRPHALRQAIHCCRKGGTVSIPGVYIGFLDKIPFGSFVNKGLTMKTGQTHVQRYTRPLLEKIQSGAIDPTRLVTHRAKLSDAPALYKKFRDKEDGCIKVVLTP</sequence>
<dbReference type="GO" id="GO:0016491">
    <property type="term" value="F:oxidoreductase activity"/>
    <property type="evidence" value="ECO:0007669"/>
    <property type="project" value="UniProtKB-KW"/>
</dbReference>
<feature type="domain" description="Alcohol dehydrogenase-like C-terminal" evidence="6">
    <location>
        <begin position="196"/>
        <end position="266"/>
    </location>
</feature>
<name>A0A1H8DMY0_STIAU</name>
<comment type="cofactor">
    <cofactor evidence="1 5">
        <name>Zn(2+)</name>
        <dbReference type="ChEBI" id="CHEBI:29105"/>
    </cofactor>
</comment>
<keyword evidence="2 5" id="KW-0479">Metal-binding</keyword>
<keyword evidence="4" id="KW-0560">Oxidoreductase</keyword>
<evidence type="ECO:0000259" key="6">
    <source>
        <dbReference type="Pfam" id="PF00107"/>
    </source>
</evidence>
<dbReference type="PANTHER" id="PTHR42813:SF2">
    <property type="entry name" value="DEHYDROGENASE, ZINC-CONTAINING, PUTATIVE (AFU_ORTHOLOGUE AFUA_2G02810)-RELATED"/>
    <property type="match status" value="1"/>
</dbReference>
<organism evidence="8 9">
    <name type="scientific">Stigmatella aurantiaca</name>
    <dbReference type="NCBI Taxonomy" id="41"/>
    <lineage>
        <taxon>Bacteria</taxon>
        <taxon>Pseudomonadati</taxon>
        <taxon>Myxococcota</taxon>
        <taxon>Myxococcia</taxon>
        <taxon>Myxococcales</taxon>
        <taxon>Cystobacterineae</taxon>
        <taxon>Archangiaceae</taxon>
        <taxon>Stigmatella</taxon>
    </lineage>
</organism>
<reference evidence="9" key="1">
    <citation type="submission" date="2016-10" db="EMBL/GenBank/DDBJ databases">
        <authorList>
            <person name="Varghese N."/>
            <person name="Submissions S."/>
        </authorList>
    </citation>
    <scope>NUCLEOTIDE SEQUENCE [LARGE SCALE GENOMIC DNA]</scope>
    <source>
        <strain evidence="9">DSM 17044</strain>
    </source>
</reference>
<dbReference type="Gene3D" id="3.40.50.720">
    <property type="entry name" value="NAD(P)-binding Rossmann-like Domain"/>
    <property type="match status" value="1"/>
</dbReference>
<dbReference type="Pfam" id="PF00107">
    <property type="entry name" value="ADH_zinc_N"/>
    <property type="match status" value="1"/>
</dbReference>
<dbReference type="PROSITE" id="PS00059">
    <property type="entry name" value="ADH_ZINC"/>
    <property type="match status" value="1"/>
</dbReference>
<dbReference type="SUPFAM" id="SSF51735">
    <property type="entry name" value="NAD(P)-binding Rossmann-fold domains"/>
    <property type="match status" value="1"/>
</dbReference>
<evidence type="ECO:0000256" key="3">
    <source>
        <dbReference type="ARBA" id="ARBA00022833"/>
    </source>
</evidence>
<evidence type="ECO:0000313" key="9">
    <source>
        <dbReference type="Proteomes" id="UP000182719"/>
    </source>
</evidence>
<dbReference type="SUPFAM" id="SSF50129">
    <property type="entry name" value="GroES-like"/>
    <property type="match status" value="1"/>
</dbReference>
<evidence type="ECO:0000256" key="5">
    <source>
        <dbReference type="RuleBase" id="RU361277"/>
    </source>
</evidence>
<dbReference type="AlphaFoldDB" id="A0A1H8DMY0"/>
<evidence type="ECO:0000313" key="8">
    <source>
        <dbReference type="EMBL" id="SEN08536.1"/>
    </source>
</evidence>
<dbReference type="Pfam" id="PF08240">
    <property type="entry name" value="ADH_N"/>
    <property type="match status" value="1"/>
</dbReference>
<dbReference type="EMBL" id="FOAP01000030">
    <property type="protein sequence ID" value="SEN08536.1"/>
    <property type="molecule type" value="Genomic_DNA"/>
</dbReference>
<dbReference type="OrthoDB" id="9774952at2"/>
<dbReference type="InterPro" id="IPR036291">
    <property type="entry name" value="NAD(P)-bd_dom_sf"/>
</dbReference>
<accession>A0A1H8DMY0</accession>
<protein>
    <submittedName>
        <fullName evidence="8">Threonine dehydrogenase</fullName>
    </submittedName>
</protein>
<dbReference type="CDD" id="cd08283">
    <property type="entry name" value="FDH_like_1"/>
    <property type="match status" value="1"/>
</dbReference>
<keyword evidence="3 5" id="KW-0862">Zinc</keyword>
<dbReference type="Gene3D" id="3.90.180.10">
    <property type="entry name" value="Medium-chain alcohol dehydrogenases, catalytic domain"/>
    <property type="match status" value="1"/>
</dbReference>
<dbReference type="InterPro" id="IPR013154">
    <property type="entry name" value="ADH-like_N"/>
</dbReference>
<evidence type="ECO:0000256" key="1">
    <source>
        <dbReference type="ARBA" id="ARBA00001947"/>
    </source>
</evidence>
<evidence type="ECO:0000256" key="2">
    <source>
        <dbReference type="ARBA" id="ARBA00022723"/>
    </source>
</evidence>
<dbReference type="RefSeq" id="WP_075010934.1">
    <property type="nucleotide sequence ID" value="NZ_FOAP01000030.1"/>
</dbReference>
<comment type="similarity">
    <text evidence="5">Belongs to the zinc-containing alcohol dehydrogenase family.</text>
</comment>
<dbReference type="InterPro" id="IPR002328">
    <property type="entry name" value="ADH_Zn_CS"/>
</dbReference>
<dbReference type="PANTHER" id="PTHR42813">
    <property type="entry name" value="ZINC-TYPE ALCOHOL DEHYDROGENASE-LIKE"/>
    <property type="match status" value="1"/>
</dbReference>
<keyword evidence="9" id="KW-1185">Reference proteome</keyword>
<feature type="domain" description="Alcohol dehydrogenase-like N-terminal" evidence="7">
    <location>
        <begin position="25"/>
        <end position="153"/>
    </location>
</feature>
<proteinExistence type="inferred from homology"/>
<evidence type="ECO:0000259" key="7">
    <source>
        <dbReference type="Pfam" id="PF08240"/>
    </source>
</evidence>
<dbReference type="InterPro" id="IPR011032">
    <property type="entry name" value="GroES-like_sf"/>
</dbReference>
<dbReference type="Proteomes" id="UP000182719">
    <property type="component" value="Unassembled WGS sequence"/>
</dbReference>
<gene>
    <name evidence="8" type="ORF">SAMN05444354_13048</name>
</gene>
<dbReference type="InterPro" id="IPR013149">
    <property type="entry name" value="ADH-like_C"/>
</dbReference>
<evidence type="ECO:0000256" key="4">
    <source>
        <dbReference type="ARBA" id="ARBA00023002"/>
    </source>
</evidence>